<keyword evidence="1" id="KW-0472">Membrane</keyword>
<feature type="transmembrane region" description="Helical" evidence="1">
    <location>
        <begin position="304"/>
        <end position="322"/>
    </location>
</feature>
<keyword evidence="1" id="KW-1133">Transmembrane helix</keyword>
<reference evidence="2 3" key="1">
    <citation type="submission" date="2018-08" db="EMBL/GenBank/DDBJ databases">
        <title>A genome reference for cultivated species of the human gut microbiota.</title>
        <authorList>
            <person name="Zou Y."/>
            <person name="Xue W."/>
            <person name="Luo G."/>
        </authorList>
    </citation>
    <scope>NUCLEOTIDE SEQUENCE [LARGE SCALE GENOMIC DNA]</scope>
    <source>
        <strain evidence="2 3">OM06-4</strain>
    </source>
</reference>
<evidence type="ECO:0000256" key="1">
    <source>
        <dbReference type="SAM" id="Phobius"/>
    </source>
</evidence>
<name>A0A3E3EDC1_9FIRM</name>
<dbReference type="EMBL" id="QUSL01000011">
    <property type="protein sequence ID" value="RGD85455.1"/>
    <property type="molecule type" value="Genomic_DNA"/>
</dbReference>
<evidence type="ECO:0000313" key="3">
    <source>
        <dbReference type="Proteomes" id="UP000261032"/>
    </source>
</evidence>
<evidence type="ECO:0000313" key="2">
    <source>
        <dbReference type="EMBL" id="RGD85455.1"/>
    </source>
</evidence>
<gene>
    <name evidence="2" type="ORF">DXB93_08775</name>
</gene>
<keyword evidence="1" id="KW-0812">Transmembrane</keyword>
<sequence length="475" mass="55741">MLRLNKFTKITSIYIITMMMITTIFTYFGYYAHKATIKDDWPTKYVADDINDDLKYNYSRFTDVVIANIDRNVTSVYLAFDEDFQPFLAPHERWHFAAKNGDNIAEVSLSEISYQKLKSICEKLIALMDEDKTKTINVTFNYSAITDNHIIVSNLVYFAINDEVYISNDSTATITCELTNLYTPFLDIQIPSDEDWNGYYYNSNIKIYNYLENFFKQNYTKTQDDGYYKLSTPDDDPFKINNEAEENAYNFSYCIQKLSREYSHHDSFSAKEFDYPDDRLGYLVWNQVDDYYQKYTIFNYFTDYYYIYLLIGITSILFILILKRNIITLPQYETIVLNPVPAVTPKNVEDVDIEPIITELIDNSSNLLQFKKLILSYQPQTTIIKGNRKQITKLITTLYNFAIRYSASNDNLSIIFIENGLSFTNDNFTYTTENLTALNDCLEIIKIHNYEYTFDHNNLLFKQIIKGATDETNPL</sequence>
<organism evidence="2 3">
    <name type="scientific">Thomasclavelia ramosa</name>
    <dbReference type="NCBI Taxonomy" id="1547"/>
    <lineage>
        <taxon>Bacteria</taxon>
        <taxon>Bacillati</taxon>
        <taxon>Bacillota</taxon>
        <taxon>Erysipelotrichia</taxon>
        <taxon>Erysipelotrichales</taxon>
        <taxon>Coprobacillaceae</taxon>
        <taxon>Thomasclavelia</taxon>
    </lineage>
</organism>
<comment type="caution">
    <text evidence="2">The sequence shown here is derived from an EMBL/GenBank/DDBJ whole genome shotgun (WGS) entry which is preliminary data.</text>
</comment>
<accession>A0A3E3EDC1</accession>
<feature type="transmembrane region" description="Helical" evidence="1">
    <location>
        <begin position="12"/>
        <end position="32"/>
    </location>
</feature>
<dbReference type="AlphaFoldDB" id="A0A3E3EDC1"/>
<dbReference type="Proteomes" id="UP000261032">
    <property type="component" value="Unassembled WGS sequence"/>
</dbReference>
<protein>
    <submittedName>
        <fullName evidence="2">Uncharacterized protein</fullName>
    </submittedName>
</protein>
<proteinExistence type="predicted"/>
<dbReference type="RefSeq" id="WP_009300407.1">
    <property type="nucleotide sequence ID" value="NZ_CAXMZC010000001.1"/>
</dbReference>